<keyword evidence="2" id="KW-1185">Reference proteome</keyword>
<evidence type="ECO:0008006" key="3">
    <source>
        <dbReference type="Google" id="ProtNLM"/>
    </source>
</evidence>
<name>A0ABT7QWA4_9BACT</name>
<protein>
    <recommendedName>
        <fullName evidence="3">DUF4304 domain-containing protein</fullName>
    </recommendedName>
</protein>
<dbReference type="RefSeq" id="WP_289412447.1">
    <property type="nucleotide sequence ID" value="NZ_JAQIBD010000001.1"/>
</dbReference>
<evidence type="ECO:0000313" key="2">
    <source>
        <dbReference type="Proteomes" id="UP001169069"/>
    </source>
</evidence>
<proteinExistence type="predicted"/>
<dbReference type="EMBL" id="JAQIBD010000001">
    <property type="protein sequence ID" value="MDM5271128.1"/>
    <property type="molecule type" value="Genomic_DNA"/>
</dbReference>
<comment type="caution">
    <text evidence="1">The sequence shown here is derived from an EMBL/GenBank/DDBJ whole genome shotgun (WGS) entry which is preliminary data.</text>
</comment>
<gene>
    <name evidence="1" type="ORF">PGH07_02975</name>
</gene>
<accession>A0ABT7QWA4</accession>
<dbReference type="Proteomes" id="UP001169069">
    <property type="component" value="Unassembled WGS sequence"/>
</dbReference>
<reference evidence="1" key="1">
    <citation type="submission" date="2023-01" db="EMBL/GenBank/DDBJ databases">
        <title>Sulfurovum sp. zt1-1 genome assembly.</title>
        <authorList>
            <person name="Wang J."/>
        </authorList>
    </citation>
    <scope>NUCLEOTIDE SEQUENCE</scope>
    <source>
        <strain evidence="1">Zt1-1</strain>
    </source>
</reference>
<organism evidence="1 2">
    <name type="scientific">Sulfurovum zhangzhouensis</name>
    <dbReference type="NCBI Taxonomy" id="3019067"/>
    <lineage>
        <taxon>Bacteria</taxon>
        <taxon>Pseudomonadati</taxon>
        <taxon>Campylobacterota</taxon>
        <taxon>Epsilonproteobacteria</taxon>
        <taxon>Campylobacterales</taxon>
        <taxon>Sulfurovaceae</taxon>
        <taxon>Sulfurovum</taxon>
    </lineage>
</organism>
<evidence type="ECO:0000313" key="1">
    <source>
        <dbReference type="EMBL" id="MDM5271128.1"/>
    </source>
</evidence>
<sequence>MSLFYKASNKELANLRKEVFLKRGMPTLEKKGFVKSPFQGAFFGSFPFGYMYEFCRIDKNSLLIYFTVTIVRGDKYIQLHLNIFKLQPEIHSVEELKGIDGIQYQLPPNNRTKIRLSPPKGLIFYKMPQEKIKTYYTKSGLDKRIEELGDILEKNLTNIDTFIERWLHEHQPMLTAWNGMPQKTKTL</sequence>